<dbReference type="Proteomes" id="UP000241462">
    <property type="component" value="Unassembled WGS sequence"/>
</dbReference>
<dbReference type="EMBL" id="KZ678409">
    <property type="protein sequence ID" value="PSR92185.1"/>
    <property type="molecule type" value="Genomic_DNA"/>
</dbReference>
<keyword evidence="1" id="KW-0175">Coiled coil</keyword>
<name>A0A2T3AD92_9PEZI</name>
<proteinExistence type="predicted"/>
<keyword evidence="3" id="KW-1185">Reference proteome</keyword>
<protein>
    <submittedName>
        <fullName evidence="2">Uncharacterized protein</fullName>
    </submittedName>
</protein>
<accession>A0A2T3AD92</accession>
<evidence type="ECO:0000256" key="1">
    <source>
        <dbReference type="SAM" id="Coils"/>
    </source>
</evidence>
<feature type="coiled-coil region" evidence="1">
    <location>
        <begin position="124"/>
        <end position="164"/>
    </location>
</feature>
<sequence>MLLVGLGEAPAVAVEVPEPVICVVCDCEDADAELEAVPTGDPVADGVVLDDGCELASVTVEEPAVVVPEVKALDPDELCTKELDLTVLEEPDTRELEADPLDVDKLLEAEELEAKELPVDDINTLDADKLLEAEEIEAEELEAEELEAEELEAEELEVKELEAEVPPVDELNTELLRAEVDEDEDELVVVAPMLSDDTADELPEVVVEADELIGTGEPVEAPVCWELVTIVELVP</sequence>
<organism evidence="2 3">
    <name type="scientific">Coniella lustricola</name>
    <dbReference type="NCBI Taxonomy" id="2025994"/>
    <lineage>
        <taxon>Eukaryota</taxon>
        <taxon>Fungi</taxon>
        <taxon>Dikarya</taxon>
        <taxon>Ascomycota</taxon>
        <taxon>Pezizomycotina</taxon>
        <taxon>Sordariomycetes</taxon>
        <taxon>Sordariomycetidae</taxon>
        <taxon>Diaporthales</taxon>
        <taxon>Schizoparmaceae</taxon>
        <taxon>Coniella</taxon>
    </lineage>
</organism>
<evidence type="ECO:0000313" key="2">
    <source>
        <dbReference type="EMBL" id="PSR92185.1"/>
    </source>
</evidence>
<dbReference type="InParanoid" id="A0A2T3AD92"/>
<gene>
    <name evidence="2" type="ORF">BD289DRAFT_481206</name>
</gene>
<reference evidence="2 3" key="1">
    <citation type="journal article" date="2018" name="Mycol. Prog.">
        <title>Coniella lustricola, a new species from submerged detritus.</title>
        <authorList>
            <person name="Raudabaugh D.B."/>
            <person name="Iturriaga T."/>
            <person name="Carver A."/>
            <person name="Mondo S."/>
            <person name="Pangilinan J."/>
            <person name="Lipzen A."/>
            <person name="He G."/>
            <person name="Amirebrahimi M."/>
            <person name="Grigoriev I.V."/>
            <person name="Miller A.N."/>
        </authorList>
    </citation>
    <scope>NUCLEOTIDE SEQUENCE [LARGE SCALE GENOMIC DNA]</scope>
    <source>
        <strain evidence="2 3">B22-T-1</strain>
    </source>
</reference>
<evidence type="ECO:0000313" key="3">
    <source>
        <dbReference type="Proteomes" id="UP000241462"/>
    </source>
</evidence>
<dbReference type="AlphaFoldDB" id="A0A2T3AD92"/>